<evidence type="ECO:0000256" key="2">
    <source>
        <dbReference type="SAM" id="SignalP"/>
    </source>
</evidence>
<name>A0A1Z3N6J1_BDEBC</name>
<proteinExistence type="predicted"/>
<dbReference type="RefSeq" id="WP_088564659.1">
    <property type="nucleotide sequence ID" value="NZ_CP020946.1"/>
</dbReference>
<evidence type="ECO:0000313" key="3">
    <source>
        <dbReference type="EMBL" id="ASD63078.1"/>
    </source>
</evidence>
<reference evidence="3 4" key="1">
    <citation type="submission" date="2017-04" db="EMBL/GenBank/DDBJ databases">
        <title>Whole genome sequence of Bdellovibrio bacteriovorus strain SSB218315.</title>
        <authorList>
            <person name="Oyedara O."/>
            <person name="Rodriguez-Perez M.A."/>
        </authorList>
    </citation>
    <scope>NUCLEOTIDE SEQUENCE [LARGE SCALE GENOMIC DNA]</scope>
    <source>
        <strain evidence="3 4">SSB218315</strain>
    </source>
</reference>
<feature type="transmembrane region" description="Helical" evidence="1">
    <location>
        <begin position="81"/>
        <end position="100"/>
    </location>
</feature>
<dbReference type="EMBL" id="CP020946">
    <property type="protein sequence ID" value="ASD63078.1"/>
    <property type="molecule type" value="Genomic_DNA"/>
</dbReference>
<organism evidence="3 4">
    <name type="scientific">Bdellovibrio bacteriovorus</name>
    <dbReference type="NCBI Taxonomy" id="959"/>
    <lineage>
        <taxon>Bacteria</taxon>
        <taxon>Pseudomonadati</taxon>
        <taxon>Bdellovibrionota</taxon>
        <taxon>Bdellovibrionia</taxon>
        <taxon>Bdellovibrionales</taxon>
        <taxon>Pseudobdellovibrionaceae</taxon>
        <taxon>Bdellovibrio</taxon>
    </lineage>
</organism>
<evidence type="ECO:0008006" key="5">
    <source>
        <dbReference type="Google" id="ProtNLM"/>
    </source>
</evidence>
<sequence length="187" mass="20924">MRFLIFLVFLLFLSGESFAGDRRDVDYSGPSNWNEFRTFVQKQQQEDEQAGVAYMISGAIAAIGGTVGYQQSEEVFSRTIFAITSNVGLAAIGLGATYYYTGNEMDSFFYAIDGSSLSLAEKNEVLQRFLLKEREEKEKRKWIRVATHALLAAANIYSATQEENSDVRSVFYFLGGANTLLAVTYSF</sequence>
<feature type="signal peptide" evidence="2">
    <location>
        <begin position="1"/>
        <end position="19"/>
    </location>
</feature>
<dbReference type="AlphaFoldDB" id="A0A1Z3N6J1"/>
<keyword evidence="1" id="KW-0472">Membrane</keyword>
<dbReference type="Proteomes" id="UP000197003">
    <property type="component" value="Chromosome"/>
</dbReference>
<gene>
    <name evidence="3" type="ORF">B9G79_05595</name>
</gene>
<keyword evidence="2" id="KW-0732">Signal</keyword>
<accession>A0A1Z3N6J1</accession>
<feature type="chain" id="PRO_5012193356" description="DUF5683 domain-containing protein" evidence="2">
    <location>
        <begin position="20"/>
        <end position="187"/>
    </location>
</feature>
<feature type="transmembrane region" description="Helical" evidence="1">
    <location>
        <begin position="51"/>
        <end position="69"/>
    </location>
</feature>
<keyword evidence="1" id="KW-0812">Transmembrane</keyword>
<keyword evidence="1" id="KW-1133">Transmembrane helix</keyword>
<evidence type="ECO:0000256" key="1">
    <source>
        <dbReference type="SAM" id="Phobius"/>
    </source>
</evidence>
<protein>
    <recommendedName>
        <fullName evidence="5">DUF5683 domain-containing protein</fullName>
    </recommendedName>
</protein>
<dbReference type="OrthoDB" id="5293784at2"/>
<evidence type="ECO:0000313" key="4">
    <source>
        <dbReference type="Proteomes" id="UP000197003"/>
    </source>
</evidence>